<sequence length="472" mass="53677">MQVIKNYLYNAGYQILLMFAPLITTPYISRVLGPHASGINSYTNGWVTFFCLIGQMGITLYGNREVAYHRDDKRERSRIFWGVEALQLGTIILSMLAYLVIIFIFSTTFRTFYLLQTFWIIAAGLDVSWYFMGMEDFKKTVVRNTIVKLATICLIFVVVKQESDLWKYILLLGLAQVGGNITLWPYLRNSIQWVSPRFWKPFQHFYPALILFIPTITTQIYLVVNKLMLGRLGAQDALGQFDYADKIVKLVLAIVTATGTVMLPHVANKFAKGDVKGVRQSLYNSFEFVTALAVPMMFGLMAISKKFAPWFLGGKYVPTGEIMFIEAPVILFIAWSNVIGTQYLMPVKRVNEFTASVTVGAISNIILNFILIPHYVSNGAALATVCAEFLVAAVQLYCVRTTIRRRILFKNLWRYLLPGFIMFWIVYHINAMMTMNIINLVFQGAIGVIIYVVGVIILRAPIVKQSQEILRK</sequence>
<dbReference type="InterPro" id="IPR002797">
    <property type="entry name" value="Polysacc_synth"/>
</dbReference>
<dbReference type="EMBL" id="JACJJQ010000032">
    <property type="protein sequence ID" value="MBM6754490.1"/>
    <property type="molecule type" value="Genomic_DNA"/>
</dbReference>
<keyword evidence="8" id="KW-1185">Reference proteome</keyword>
<keyword evidence="3 6" id="KW-0812">Transmembrane</keyword>
<feature type="transmembrane region" description="Helical" evidence="6">
    <location>
        <begin position="353"/>
        <end position="373"/>
    </location>
</feature>
<feature type="transmembrane region" description="Helical" evidence="6">
    <location>
        <begin position="7"/>
        <end position="29"/>
    </location>
</feature>
<feature type="transmembrane region" description="Helical" evidence="6">
    <location>
        <begin position="41"/>
        <end position="62"/>
    </location>
</feature>
<evidence type="ECO:0000313" key="8">
    <source>
        <dbReference type="Proteomes" id="UP000776629"/>
    </source>
</evidence>
<evidence type="ECO:0000256" key="3">
    <source>
        <dbReference type="ARBA" id="ARBA00022692"/>
    </source>
</evidence>
<feature type="transmembrane region" description="Helical" evidence="6">
    <location>
        <begin position="111"/>
        <end position="132"/>
    </location>
</feature>
<reference evidence="7 8" key="1">
    <citation type="journal article" date="2021" name="Sci. Rep.">
        <title>The distribution of antibiotic resistance genes in chicken gut microbiota commensals.</title>
        <authorList>
            <person name="Juricova H."/>
            <person name="Matiasovicova J."/>
            <person name="Kubasova T."/>
            <person name="Cejkova D."/>
            <person name="Rychlik I."/>
        </authorList>
    </citation>
    <scope>NUCLEOTIDE SEQUENCE [LARGE SCALE GENOMIC DNA]</scope>
    <source>
        <strain evidence="7 8">An810</strain>
    </source>
</reference>
<evidence type="ECO:0000313" key="7">
    <source>
        <dbReference type="EMBL" id="MBM6754490.1"/>
    </source>
</evidence>
<keyword evidence="2" id="KW-1003">Cell membrane</keyword>
<dbReference type="InterPro" id="IPR050833">
    <property type="entry name" value="Poly_Biosynth_Transport"/>
</dbReference>
<feature type="transmembrane region" description="Helical" evidence="6">
    <location>
        <begin position="441"/>
        <end position="462"/>
    </location>
</feature>
<gene>
    <name evidence="7" type="ORF">H5993_06940</name>
</gene>
<comment type="caution">
    <text evidence="7">The sequence shown here is derived from an EMBL/GenBank/DDBJ whole genome shotgun (WGS) entry which is preliminary data.</text>
</comment>
<dbReference type="Pfam" id="PF01943">
    <property type="entry name" value="Polysacc_synt"/>
    <property type="match status" value="1"/>
</dbReference>
<feature type="transmembrane region" description="Helical" evidence="6">
    <location>
        <begin position="83"/>
        <end position="105"/>
    </location>
</feature>
<dbReference type="Proteomes" id="UP000776629">
    <property type="component" value="Unassembled WGS sequence"/>
</dbReference>
<dbReference type="CDD" id="cd13128">
    <property type="entry name" value="MATE_Wzx_like"/>
    <property type="match status" value="1"/>
</dbReference>
<comment type="subcellular location">
    <subcellularLocation>
        <location evidence="1">Cell membrane</location>
        <topology evidence="1">Multi-pass membrane protein</topology>
    </subcellularLocation>
</comment>
<accession>A0ABS2EQ09</accession>
<feature type="transmembrane region" description="Helical" evidence="6">
    <location>
        <begin position="379"/>
        <end position="399"/>
    </location>
</feature>
<protein>
    <submittedName>
        <fullName evidence="7">Flippase</fullName>
    </submittedName>
</protein>
<evidence type="ECO:0000256" key="1">
    <source>
        <dbReference type="ARBA" id="ARBA00004651"/>
    </source>
</evidence>
<evidence type="ECO:0000256" key="6">
    <source>
        <dbReference type="SAM" id="Phobius"/>
    </source>
</evidence>
<proteinExistence type="predicted"/>
<feature type="transmembrane region" description="Helical" evidence="6">
    <location>
        <begin position="323"/>
        <end position="341"/>
    </location>
</feature>
<evidence type="ECO:0000256" key="4">
    <source>
        <dbReference type="ARBA" id="ARBA00022989"/>
    </source>
</evidence>
<feature type="transmembrane region" description="Helical" evidence="6">
    <location>
        <begin position="141"/>
        <end position="159"/>
    </location>
</feature>
<dbReference type="PANTHER" id="PTHR30250:SF11">
    <property type="entry name" value="O-ANTIGEN TRANSPORTER-RELATED"/>
    <property type="match status" value="1"/>
</dbReference>
<evidence type="ECO:0000256" key="5">
    <source>
        <dbReference type="ARBA" id="ARBA00023136"/>
    </source>
</evidence>
<feature type="transmembrane region" description="Helical" evidence="6">
    <location>
        <begin position="286"/>
        <end position="303"/>
    </location>
</feature>
<name>A0ABS2EQ09_9LACO</name>
<organism evidence="7 8">
    <name type="scientific">Limosilactobacillus alvi</name>
    <dbReference type="NCBI Taxonomy" id="990412"/>
    <lineage>
        <taxon>Bacteria</taxon>
        <taxon>Bacillati</taxon>
        <taxon>Bacillota</taxon>
        <taxon>Bacilli</taxon>
        <taxon>Lactobacillales</taxon>
        <taxon>Lactobacillaceae</taxon>
        <taxon>Limosilactobacillus</taxon>
    </lineage>
</organism>
<feature type="transmembrane region" description="Helical" evidence="6">
    <location>
        <begin position="411"/>
        <end position="429"/>
    </location>
</feature>
<feature type="transmembrane region" description="Helical" evidence="6">
    <location>
        <begin position="205"/>
        <end position="224"/>
    </location>
</feature>
<feature type="transmembrane region" description="Helical" evidence="6">
    <location>
        <begin position="165"/>
        <end position="184"/>
    </location>
</feature>
<evidence type="ECO:0000256" key="2">
    <source>
        <dbReference type="ARBA" id="ARBA00022475"/>
    </source>
</evidence>
<dbReference type="RefSeq" id="WP_204776778.1">
    <property type="nucleotide sequence ID" value="NZ_JACJJQ010000032.1"/>
</dbReference>
<dbReference type="PANTHER" id="PTHR30250">
    <property type="entry name" value="PST FAMILY PREDICTED COLANIC ACID TRANSPORTER"/>
    <property type="match status" value="1"/>
</dbReference>
<feature type="transmembrane region" description="Helical" evidence="6">
    <location>
        <begin position="247"/>
        <end position="266"/>
    </location>
</feature>
<keyword evidence="5 6" id="KW-0472">Membrane</keyword>
<keyword evidence="4 6" id="KW-1133">Transmembrane helix</keyword>